<dbReference type="AlphaFoldDB" id="A0A2T2ZUP1"/>
<feature type="signal peptide" evidence="1">
    <location>
        <begin position="1"/>
        <end position="23"/>
    </location>
</feature>
<dbReference type="EMBL" id="KZ678668">
    <property type="protein sequence ID" value="PSR77213.1"/>
    <property type="molecule type" value="Genomic_DNA"/>
</dbReference>
<feature type="chain" id="PRO_5015504990" evidence="1">
    <location>
        <begin position="24"/>
        <end position="190"/>
    </location>
</feature>
<keyword evidence="3" id="KW-1185">Reference proteome</keyword>
<gene>
    <name evidence="2" type="ORF">BD289DRAFT_152495</name>
</gene>
<proteinExistence type="predicted"/>
<evidence type="ECO:0000256" key="1">
    <source>
        <dbReference type="SAM" id="SignalP"/>
    </source>
</evidence>
<dbReference type="InParanoid" id="A0A2T2ZUP1"/>
<accession>A0A2T2ZUP1</accession>
<organism evidence="2 3">
    <name type="scientific">Coniella lustricola</name>
    <dbReference type="NCBI Taxonomy" id="2025994"/>
    <lineage>
        <taxon>Eukaryota</taxon>
        <taxon>Fungi</taxon>
        <taxon>Dikarya</taxon>
        <taxon>Ascomycota</taxon>
        <taxon>Pezizomycotina</taxon>
        <taxon>Sordariomycetes</taxon>
        <taxon>Sordariomycetidae</taxon>
        <taxon>Diaporthales</taxon>
        <taxon>Schizoparmaceae</taxon>
        <taxon>Coniella</taxon>
    </lineage>
</organism>
<keyword evidence="1" id="KW-0732">Signal</keyword>
<evidence type="ECO:0000313" key="2">
    <source>
        <dbReference type="EMBL" id="PSR77213.1"/>
    </source>
</evidence>
<reference evidence="2 3" key="1">
    <citation type="journal article" date="2018" name="Mycol. Prog.">
        <title>Coniella lustricola, a new species from submerged detritus.</title>
        <authorList>
            <person name="Raudabaugh D.B."/>
            <person name="Iturriaga T."/>
            <person name="Carver A."/>
            <person name="Mondo S."/>
            <person name="Pangilinan J."/>
            <person name="Lipzen A."/>
            <person name="He G."/>
            <person name="Amirebrahimi M."/>
            <person name="Grigoriev I.V."/>
            <person name="Miller A.N."/>
        </authorList>
    </citation>
    <scope>NUCLEOTIDE SEQUENCE [LARGE SCALE GENOMIC DNA]</scope>
    <source>
        <strain evidence="2 3">B22-T-1</strain>
    </source>
</reference>
<sequence>MLPCSSVTCFGCFLFCLRPFTSLVKHGSRDNAAHHTRPPPTNSQSSANHAMHNNYLFALLSQISEYDASGLLIYSCFRLTFFHSSVGSGWSSLATSSRLILNESWPSYIVLSPSHPTTPLFVSNNAKACASPADLLEKTTASTHSKYIFYMAVWNTAPDPNHGLEFDLDPDLDLDLDENVPPLLPHFSIS</sequence>
<evidence type="ECO:0000313" key="3">
    <source>
        <dbReference type="Proteomes" id="UP000241462"/>
    </source>
</evidence>
<dbReference type="Proteomes" id="UP000241462">
    <property type="component" value="Unassembled WGS sequence"/>
</dbReference>
<name>A0A2T2ZUP1_9PEZI</name>
<protein>
    <submittedName>
        <fullName evidence="2">Uncharacterized protein</fullName>
    </submittedName>
</protein>